<dbReference type="AlphaFoldDB" id="A0A1D3CR42"/>
<accession>A0A1D3CR42</accession>
<evidence type="ECO:0000313" key="5">
    <source>
        <dbReference type="EMBL" id="OEH73681.1"/>
    </source>
</evidence>
<dbReference type="Proteomes" id="UP000095192">
    <property type="component" value="Unassembled WGS sequence"/>
</dbReference>
<protein>
    <submittedName>
        <fullName evidence="5">Ankyrin repeat-containing protein</fullName>
    </submittedName>
</protein>
<dbReference type="InParanoid" id="A0A1D3CR42"/>
<feature type="repeat" description="ANK" evidence="3">
    <location>
        <begin position="208"/>
        <end position="240"/>
    </location>
</feature>
<name>A0A1D3CR42_9EIME</name>
<reference evidence="5 6" key="1">
    <citation type="journal article" date="2016" name="BMC Genomics">
        <title>Comparative genomics reveals Cyclospora cayetanensis possesses coccidia-like metabolism and invasion components but unique surface antigens.</title>
        <authorList>
            <person name="Liu S."/>
            <person name="Wang L."/>
            <person name="Zheng H."/>
            <person name="Xu Z."/>
            <person name="Roellig D.M."/>
            <person name="Li N."/>
            <person name="Frace M.A."/>
            <person name="Tang K."/>
            <person name="Arrowood M.J."/>
            <person name="Moss D.M."/>
            <person name="Zhang L."/>
            <person name="Feng Y."/>
            <person name="Xiao L."/>
        </authorList>
    </citation>
    <scope>NUCLEOTIDE SEQUENCE [LARGE SCALE GENOMIC DNA]</scope>
    <source>
        <strain evidence="5 6">CHN_HEN01</strain>
    </source>
</reference>
<comment type="caution">
    <text evidence="5">The sequence shown here is derived from an EMBL/GenBank/DDBJ whole genome shotgun (WGS) entry which is preliminary data.</text>
</comment>
<evidence type="ECO:0000256" key="3">
    <source>
        <dbReference type="PROSITE-ProRule" id="PRU00023"/>
    </source>
</evidence>
<dbReference type="EMBL" id="JROU02002254">
    <property type="protein sequence ID" value="OEH73681.1"/>
    <property type="molecule type" value="Genomic_DNA"/>
</dbReference>
<keyword evidence="1" id="KW-0677">Repeat</keyword>
<evidence type="ECO:0000256" key="2">
    <source>
        <dbReference type="ARBA" id="ARBA00023043"/>
    </source>
</evidence>
<proteinExistence type="predicted"/>
<dbReference type="InterPro" id="IPR050776">
    <property type="entry name" value="Ank_Repeat/CDKN_Inhibitor"/>
</dbReference>
<dbReference type="Gene3D" id="1.25.40.20">
    <property type="entry name" value="Ankyrin repeat-containing domain"/>
    <property type="match status" value="1"/>
</dbReference>
<sequence>MEEAAAAVIREPVSPCGGDLASTTVQSDSGPSIELEGPSEPVKIPPTLSVNEDAPSSEAQETFPDGLLPLMVAVAAGVISPYDEEQGAPSSPETAAAAAAAAEGAPRLLECIFSPHPAQALAAADPKDLMYLHQHEAHNLLLRHAVRAEHDDKETFQLLQLLVLQPMQLQQDNHSRMFELFELMVPTHDCIFAFRELFMYYLKLHCANYNEPIHLAACCGRTSAVLQLLELGVPLDAPDRFRRTAAFHAASNGHAMLLRALAAMGADLTVLDADGISLLQEATARRRIRDGRDREEIVQFLVQQNARNRPKRDRA</sequence>
<keyword evidence="2 3" id="KW-0040">ANK repeat</keyword>
<keyword evidence="6" id="KW-1185">Reference proteome</keyword>
<evidence type="ECO:0000256" key="1">
    <source>
        <dbReference type="ARBA" id="ARBA00022737"/>
    </source>
</evidence>
<dbReference type="InterPro" id="IPR002110">
    <property type="entry name" value="Ankyrin_rpt"/>
</dbReference>
<dbReference type="SUPFAM" id="SSF48403">
    <property type="entry name" value="Ankyrin repeat"/>
    <property type="match status" value="1"/>
</dbReference>
<dbReference type="VEuPathDB" id="ToxoDB:LOC34621631"/>
<dbReference type="PANTHER" id="PTHR24201">
    <property type="entry name" value="ANK_REP_REGION DOMAIN-CONTAINING PROTEIN"/>
    <property type="match status" value="1"/>
</dbReference>
<organism evidence="5 6">
    <name type="scientific">Cyclospora cayetanensis</name>
    <dbReference type="NCBI Taxonomy" id="88456"/>
    <lineage>
        <taxon>Eukaryota</taxon>
        <taxon>Sar</taxon>
        <taxon>Alveolata</taxon>
        <taxon>Apicomplexa</taxon>
        <taxon>Conoidasida</taxon>
        <taxon>Coccidia</taxon>
        <taxon>Eucoccidiorida</taxon>
        <taxon>Eimeriorina</taxon>
        <taxon>Eimeriidae</taxon>
        <taxon>Cyclospora</taxon>
    </lineage>
</organism>
<dbReference type="InterPro" id="IPR036770">
    <property type="entry name" value="Ankyrin_rpt-contain_sf"/>
</dbReference>
<dbReference type="Pfam" id="PF12796">
    <property type="entry name" value="Ank_2"/>
    <property type="match status" value="1"/>
</dbReference>
<gene>
    <name evidence="5" type="ORF">cyc_05243</name>
</gene>
<dbReference type="SMART" id="SM00248">
    <property type="entry name" value="ANK"/>
    <property type="match status" value="3"/>
</dbReference>
<evidence type="ECO:0000313" key="6">
    <source>
        <dbReference type="Proteomes" id="UP000095192"/>
    </source>
</evidence>
<feature type="compositionally biased region" description="Polar residues" evidence="4">
    <location>
        <begin position="21"/>
        <end position="30"/>
    </location>
</feature>
<dbReference type="PROSITE" id="PS50088">
    <property type="entry name" value="ANK_REPEAT"/>
    <property type="match status" value="1"/>
</dbReference>
<evidence type="ECO:0000256" key="4">
    <source>
        <dbReference type="SAM" id="MobiDB-lite"/>
    </source>
</evidence>
<dbReference type="VEuPathDB" id="ToxoDB:cyc_05243"/>
<feature type="region of interest" description="Disordered" evidence="4">
    <location>
        <begin position="1"/>
        <end position="62"/>
    </location>
</feature>